<keyword evidence="1 4" id="KW-0732">Signal</keyword>
<dbReference type="PANTHER" id="PTHR47976">
    <property type="entry name" value="G-TYPE LECTIN S-RECEPTOR-LIKE SERINE/THREONINE-PROTEIN KINASE SD2-5"/>
    <property type="match status" value="1"/>
</dbReference>
<accession>A0A565CV19</accession>
<evidence type="ECO:0000256" key="1">
    <source>
        <dbReference type="ARBA" id="ARBA00022729"/>
    </source>
</evidence>
<dbReference type="PANTHER" id="PTHR47976:SF15">
    <property type="entry name" value="G-TYPE LECTIN S-RECEPTOR-LIKE SERINE_THREONINE-PROTEIN KINASE RLK1"/>
    <property type="match status" value="1"/>
</dbReference>
<dbReference type="SUPFAM" id="SSF51110">
    <property type="entry name" value="alpha-D-mannose-specific plant lectins"/>
    <property type="match status" value="1"/>
</dbReference>
<dbReference type="Gene3D" id="2.90.10.10">
    <property type="entry name" value="Bulb-type lectin domain"/>
    <property type="match status" value="1"/>
</dbReference>
<evidence type="ECO:0000259" key="5">
    <source>
        <dbReference type="PROSITE" id="PS50927"/>
    </source>
</evidence>
<evidence type="ECO:0000313" key="6">
    <source>
        <dbReference type="EMBL" id="VVB17545.1"/>
    </source>
</evidence>
<keyword evidence="2" id="KW-1015">Disulfide bond</keyword>
<feature type="signal peptide" evidence="4">
    <location>
        <begin position="1"/>
        <end position="24"/>
    </location>
</feature>
<feature type="chain" id="PRO_5022097538" description="Bulb-type lectin domain-containing protein" evidence="4">
    <location>
        <begin position="25"/>
        <end position="148"/>
    </location>
</feature>
<reference evidence="6" key="1">
    <citation type="submission" date="2019-07" db="EMBL/GenBank/DDBJ databases">
        <authorList>
            <person name="Dittberner H."/>
        </authorList>
    </citation>
    <scope>NUCLEOTIDE SEQUENCE [LARGE SCALE GENOMIC DNA]</scope>
</reference>
<sequence>MRFLSCSIIHLFLLLQLQTLFVWSQNIRNGSVPVGKSLTASESQQLSSSWRSPSGDFAFGFRKIQPNDGFTLSIWFDRIPDKTIVWHAQVNTTTGLVPDGSKVTLTAGRGLVLTDPRGQQLWRSSLPLSTSSANVSRGHITDAGNSLC</sequence>
<evidence type="ECO:0000256" key="3">
    <source>
        <dbReference type="ARBA" id="ARBA00023180"/>
    </source>
</evidence>
<dbReference type="InterPro" id="IPR051343">
    <property type="entry name" value="G-type_lectin_kinases/EP1-like"/>
</dbReference>
<dbReference type="EMBL" id="CABITT030000008">
    <property type="protein sequence ID" value="VVB17545.1"/>
    <property type="molecule type" value="Genomic_DNA"/>
</dbReference>
<dbReference type="OrthoDB" id="1086319at2759"/>
<dbReference type="Proteomes" id="UP000489600">
    <property type="component" value="Unassembled WGS sequence"/>
</dbReference>
<dbReference type="PROSITE" id="PS50927">
    <property type="entry name" value="BULB_LECTIN"/>
    <property type="match status" value="1"/>
</dbReference>
<protein>
    <recommendedName>
        <fullName evidence="5">Bulb-type lectin domain-containing protein</fullName>
    </recommendedName>
</protein>
<dbReference type="InterPro" id="IPR036426">
    <property type="entry name" value="Bulb-type_lectin_dom_sf"/>
</dbReference>
<proteinExistence type="predicted"/>
<dbReference type="AlphaFoldDB" id="A0A565CV19"/>
<comment type="caution">
    <text evidence="6">The sequence shown here is derived from an EMBL/GenBank/DDBJ whole genome shotgun (WGS) entry which is preliminary data.</text>
</comment>
<name>A0A565CV19_9BRAS</name>
<dbReference type="SMART" id="SM00108">
    <property type="entry name" value="B_lectin"/>
    <property type="match status" value="1"/>
</dbReference>
<keyword evidence="7" id="KW-1185">Reference proteome</keyword>
<feature type="domain" description="Bulb-type lectin" evidence="5">
    <location>
        <begin position="37"/>
        <end position="148"/>
    </location>
</feature>
<dbReference type="InterPro" id="IPR001480">
    <property type="entry name" value="Bulb-type_lectin_dom"/>
</dbReference>
<organism evidence="6 7">
    <name type="scientific">Arabis nemorensis</name>
    <dbReference type="NCBI Taxonomy" id="586526"/>
    <lineage>
        <taxon>Eukaryota</taxon>
        <taxon>Viridiplantae</taxon>
        <taxon>Streptophyta</taxon>
        <taxon>Embryophyta</taxon>
        <taxon>Tracheophyta</taxon>
        <taxon>Spermatophyta</taxon>
        <taxon>Magnoliopsida</taxon>
        <taxon>eudicotyledons</taxon>
        <taxon>Gunneridae</taxon>
        <taxon>Pentapetalae</taxon>
        <taxon>rosids</taxon>
        <taxon>malvids</taxon>
        <taxon>Brassicales</taxon>
        <taxon>Brassicaceae</taxon>
        <taxon>Arabideae</taxon>
        <taxon>Arabis</taxon>
    </lineage>
</organism>
<evidence type="ECO:0000313" key="7">
    <source>
        <dbReference type="Proteomes" id="UP000489600"/>
    </source>
</evidence>
<evidence type="ECO:0000256" key="2">
    <source>
        <dbReference type="ARBA" id="ARBA00023157"/>
    </source>
</evidence>
<gene>
    <name evidence="6" type="ORF">ANE_LOCUS27989</name>
</gene>
<evidence type="ECO:0000256" key="4">
    <source>
        <dbReference type="SAM" id="SignalP"/>
    </source>
</evidence>
<keyword evidence="3" id="KW-0325">Glycoprotein</keyword>